<feature type="compositionally biased region" description="Polar residues" evidence="1">
    <location>
        <begin position="120"/>
        <end position="134"/>
    </location>
</feature>
<accession>A0A9X0D2L9</accession>
<sequence>MITQGRISKSIEASSPRKYKQREENFTLGNVVQRLNLATEKKVMNNTAKKAAILETLHHASTTHDVVSSTKDPHELIFEMKSMRKSLQTQLKNDGLRTPCSDARRQLSPRKQVGGERGYTATSLARKSNASSQFGVVVKRNETEKKYHRKESQGRLSTTKQQMPARQHEYNSVYSRHLTTVTPRITLEENSPIETPTRLSDIDNKSDLDNGNEDALLSASDAGNSTALSETKQPFPDDMSLKEEEVLNRLTDPQLKESLQNIIKRRRSSVRFVKSDLGYDMVNLEKTINEQLEETSTQYEQQLAESESAIEAAESSDDRSVKSATSRRVSANRERLTSAGTSTSESCHTAAVPSRQPRTRSRKLARQEQRIPMSARRVSSARSCTSTASNLTQRSLCSPILRRRKPELQTEETRVIRPATAKGYVPNLTNRKISRKQSAVSCPDISQDQAKSLAQVNMIREFLLMYAKVATKKDEGLPGRKPVRMMSQTPELVIKSAIGQFLTRAFPSGEMEEWTGLSAQSKKERYEEQQRSKLLRIKICMKHLASVA</sequence>
<evidence type="ECO:0000313" key="3">
    <source>
        <dbReference type="Proteomes" id="UP001163046"/>
    </source>
</evidence>
<feature type="compositionally biased region" description="Basic and acidic residues" evidence="1">
    <location>
        <begin position="139"/>
        <end position="153"/>
    </location>
</feature>
<feature type="region of interest" description="Disordered" evidence="1">
    <location>
        <begin position="300"/>
        <end position="385"/>
    </location>
</feature>
<feature type="compositionally biased region" description="Polar residues" evidence="1">
    <location>
        <begin position="154"/>
        <end position="168"/>
    </location>
</feature>
<gene>
    <name evidence="2" type="ORF">OS493_020208</name>
</gene>
<feature type="region of interest" description="Disordered" evidence="1">
    <location>
        <begin position="110"/>
        <end position="168"/>
    </location>
</feature>
<feature type="compositionally biased region" description="Low complexity" evidence="1">
    <location>
        <begin position="304"/>
        <end position="313"/>
    </location>
</feature>
<proteinExistence type="predicted"/>
<organism evidence="2 3">
    <name type="scientific">Desmophyllum pertusum</name>
    <dbReference type="NCBI Taxonomy" id="174260"/>
    <lineage>
        <taxon>Eukaryota</taxon>
        <taxon>Metazoa</taxon>
        <taxon>Cnidaria</taxon>
        <taxon>Anthozoa</taxon>
        <taxon>Hexacorallia</taxon>
        <taxon>Scleractinia</taxon>
        <taxon>Caryophylliina</taxon>
        <taxon>Caryophylliidae</taxon>
        <taxon>Desmophyllum</taxon>
    </lineage>
</organism>
<comment type="caution">
    <text evidence="2">The sequence shown here is derived from an EMBL/GenBank/DDBJ whole genome shotgun (WGS) entry which is preliminary data.</text>
</comment>
<evidence type="ECO:0000256" key="1">
    <source>
        <dbReference type="SAM" id="MobiDB-lite"/>
    </source>
</evidence>
<feature type="compositionally biased region" description="Polar residues" evidence="1">
    <location>
        <begin position="221"/>
        <end position="232"/>
    </location>
</feature>
<feature type="compositionally biased region" description="Polar residues" evidence="1">
    <location>
        <begin position="338"/>
        <end position="347"/>
    </location>
</feature>
<name>A0A9X0D2L9_9CNID</name>
<dbReference type="OrthoDB" id="5956602at2759"/>
<keyword evidence="3" id="KW-1185">Reference proteome</keyword>
<dbReference type="AlphaFoldDB" id="A0A9X0D2L9"/>
<feature type="compositionally biased region" description="Polar residues" evidence="1">
    <location>
        <begin position="185"/>
        <end position="198"/>
    </location>
</feature>
<dbReference type="Proteomes" id="UP001163046">
    <property type="component" value="Unassembled WGS sequence"/>
</dbReference>
<evidence type="ECO:0000313" key="2">
    <source>
        <dbReference type="EMBL" id="KAJ7384630.1"/>
    </source>
</evidence>
<reference evidence="2" key="1">
    <citation type="submission" date="2023-01" db="EMBL/GenBank/DDBJ databases">
        <title>Genome assembly of the deep-sea coral Lophelia pertusa.</title>
        <authorList>
            <person name="Herrera S."/>
            <person name="Cordes E."/>
        </authorList>
    </citation>
    <scope>NUCLEOTIDE SEQUENCE</scope>
    <source>
        <strain evidence="2">USNM1676648</strain>
        <tissue evidence="2">Polyp</tissue>
    </source>
</reference>
<dbReference type="EMBL" id="MU825885">
    <property type="protein sequence ID" value="KAJ7384630.1"/>
    <property type="molecule type" value="Genomic_DNA"/>
</dbReference>
<protein>
    <submittedName>
        <fullName evidence="2">Uncharacterized protein</fullName>
    </submittedName>
</protein>
<feature type="region of interest" description="Disordered" evidence="1">
    <location>
        <begin position="185"/>
        <end position="239"/>
    </location>
</feature>